<dbReference type="PROSITE" id="PS51257">
    <property type="entry name" value="PROKAR_LIPOPROTEIN"/>
    <property type="match status" value="1"/>
</dbReference>
<accession>A0A552WLI4</accession>
<evidence type="ECO:0000313" key="5">
    <source>
        <dbReference type="Proteomes" id="UP000318693"/>
    </source>
</evidence>
<dbReference type="InterPro" id="IPR000914">
    <property type="entry name" value="SBP_5_dom"/>
</dbReference>
<evidence type="ECO:0000256" key="1">
    <source>
        <dbReference type="SAM" id="MobiDB-lite"/>
    </source>
</evidence>
<dbReference type="Proteomes" id="UP000318693">
    <property type="component" value="Unassembled WGS sequence"/>
</dbReference>
<dbReference type="Pfam" id="PF00496">
    <property type="entry name" value="SBP_bac_5"/>
    <property type="match status" value="1"/>
</dbReference>
<dbReference type="InterPro" id="IPR030678">
    <property type="entry name" value="Peptide/Ni-bd"/>
</dbReference>
<dbReference type="GO" id="GO:0015833">
    <property type="term" value="P:peptide transport"/>
    <property type="evidence" value="ECO:0007669"/>
    <property type="project" value="TreeGrafter"/>
</dbReference>
<dbReference type="GO" id="GO:0042597">
    <property type="term" value="C:periplasmic space"/>
    <property type="evidence" value="ECO:0007669"/>
    <property type="project" value="UniProtKB-ARBA"/>
</dbReference>
<sequence length="540" mass="58103">MKSSLAGRQGLRRRGLKLTAVSAAVAITLAACGGGGSSEETSSGKDASTGAAAGEVNPDAVIEAGISYTLSGGFDPMITTGAVTVAANWHTLEGLTELDPATREVYAALGAELPTKVSDTRWEVDLREGALFHNGDPVTVDDVVFSFQRVLDPASESLYAGFIDFIDSVEAVDDNTVAINLKYAFSLVPERLSVVKIVPKALVESDYEAFNALPVGTGPYKITSATPDDKITFERFDDYNGPRPAQAAGLTWNLLSDPAARVTAMSSGTVSAIEDVPYIDLPSLESQVDVESVQSFGLLFMMFNTDKAPFDNPKVRQAFFYALDMDKIIETGLLGNASPATGFLPEDHPNYHEASTVYTYDPEKAKDLLAEAGVENLDITLMTTDTGWVADLAPLIKEDLDAIGVGTTLDIGQSGGQYTKVDAGDMDVMVAPGDPSVFGNDPDLLMRWWYGDNVWSQSRYRWSDTEEFAGLTKLLDEAVQSEGDAQQETWNQAFDLISEEVPLYPLLHRQLPTAWNSEVLSGFKPLPITGLSFLDVGAVE</sequence>
<dbReference type="SUPFAM" id="SSF53850">
    <property type="entry name" value="Periplasmic binding protein-like II"/>
    <property type="match status" value="1"/>
</dbReference>
<dbReference type="RefSeq" id="WP_143419834.1">
    <property type="nucleotide sequence ID" value="NZ_VJXR01000087.1"/>
</dbReference>
<dbReference type="Gene3D" id="3.90.76.10">
    <property type="entry name" value="Dipeptide-binding Protein, Domain 1"/>
    <property type="match status" value="1"/>
</dbReference>
<organism evidence="4 5">
    <name type="scientific">Georgenia yuyongxinii</name>
    <dbReference type="NCBI Taxonomy" id="2589797"/>
    <lineage>
        <taxon>Bacteria</taxon>
        <taxon>Bacillati</taxon>
        <taxon>Actinomycetota</taxon>
        <taxon>Actinomycetes</taxon>
        <taxon>Micrococcales</taxon>
        <taxon>Bogoriellaceae</taxon>
        <taxon>Georgenia</taxon>
    </lineage>
</organism>
<proteinExistence type="predicted"/>
<feature type="region of interest" description="Disordered" evidence="1">
    <location>
        <begin position="33"/>
        <end position="52"/>
    </location>
</feature>
<feature type="chain" id="PRO_5039488956" evidence="2">
    <location>
        <begin position="34"/>
        <end position="540"/>
    </location>
</feature>
<protein>
    <submittedName>
        <fullName evidence="4">ABC transporter substrate-binding protein</fullName>
    </submittedName>
</protein>
<dbReference type="GO" id="GO:1904680">
    <property type="term" value="F:peptide transmembrane transporter activity"/>
    <property type="evidence" value="ECO:0007669"/>
    <property type="project" value="TreeGrafter"/>
</dbReference>
<feature type="signal peptide" evidence="2">
    <location>
        <begin position="1"/>
        <end position="33"/>
    </location>
</feature>
<comment type="caution">
    <text evidence="4">The sequence shown here is derived from an EMBL/GenBank/DDBJ whole genome shotgun (WGS) entry which is preliminary data.</text>
</comment>
<feature type="domain" description="Solute-binding protein family 5" evidence="3">
    <location>
        <begin position="115"/>
        <end position="453"/>
    </location>
</feature>
<gene>
    <name evidence="4" type="ORF">FJ693_18010</name>
</gene>
<dbReference type="PIRSF" id="PIRSF002741">
    <property type="entry name" value="MppA"/>
    <property type="match status" value="1"/>
</dbReference>
<name>A0A552WLI4_9MICO</name>
<dbReference type="PANTHER" id="PTHR30290">
    <property type="entry name" value="PERIPLASMIC BINDING COMPONENT OF ABC TRANSPORTER"/>
    <property type="match status" value="1"/>
</dbReference>
<keyword evidence="5" id="KW-1185">Reference proteome</keyword>
<dbReference type="Gene3D" id="3.10.105.10">
    <property type="entry name" value="Dipeptide-binding Protein, Domain 3"/>
    <property type="match status" value="1"/>
</dbReference>
<dbReference type="InterPro" id="IPR039424">
    <property type="entry name" value="SBP_5"/>
</dbReference>
<dbReference type="EMBL" id="VJXR01000087">
    <property type="protein sequence ID" value="TRW43343.1"/>
    <property type="molecule type" value="Genomic_DNA"/>
</dbReference>
<evidence type="ECO:0000256" key="2">
    <source>
        <dbReference type="SAM" id="SignalP"/>
    </source>
</evidence>
<dbReference type="GO" id="GO:0043190">
    <property type="term" value="C:ATP-binding cassette (ABC) transporter complex"/>
    <property type="evidence" value="ECO:0007669"/>
    <property type="project" value="InterPro"/>
</dbReference>
<dbReference type="CDD" id="cd00995">
    <property type="entry name" value="PBP2_NikA_DppA_OppA_like"/>
    <property type="match status" value="1"/>
</dbReference>
<keyword evidence="2" id="KW-0732">Signal</keyword>
<reference evidence="4 5" key="1">
    <citation type="submission" date="2019-07" db="EMBL/GenBank/DDBJ databases">
        <title>Georgenia wutianyii sp. nov. and Georgenia *** sp. nov. isolated from plateau pika (Ochotona curzoniae) in the Qinghai-Tibet plateau of China.</title>
        <authorList>
            <person name="Tian Z."/>
        </authorList>
    </citation>
    <scope>NUCLEOTIDE SEQUENCE [LARGE SCALE GENOMIC DNA]</scope>
    <source>
        <strain evidence="4 5">Z446</strain>
    </source>
</reference>
<evidence type="ECO:0000313" key="4">
    <source>
        <dbReference type="EMBL" id="TRW43343.1"/>
    </source>
</evidence>
<evidence type="ECO:0000259" key="3">
    <source>
        <dbReference type="Pfam" id="PF00496"/>
    </source>
</evidence>
<dbReference type="Gene3D" id="3.40.190.10">
    <property type="entry name" value="Periplasmic binding protein-like II"/>
    <property type="match status" value="1"/>
</dbReference>
<dbReference type="AlphaFoldDB" id="A0A552WLI4"/>